<dbReference type="EMBL" id="MJFZ01001187">
    <property type="protein sequence ID" value="RAW22896.1"/>
    <property type="molecule type" value="Genomic_DNA"/>
</dbReference>
<protein>
    <submittedName>
        <fullName evidence="2">Uncharacterized protein</fullName>
    </submittedName>
</protein>
<evidence type="ECO:0000313" key="3">
    <source>
        <dbReference type="Proteomes" id="UP000251314"/>
    </source>
</evidence>
<feature type="region of interest" description="Disordered" evidence="1">
    <location>
        <begin position="59"/>
        <end position="104"/>
    </location>
</feature>
<dbReference type="AlphaFoldDB" id="A0A329RGL8"/>
<name>A0A329RGL8_9STRA</name>
<evidence type="ECO:0000313" key="2">
    <source>
        <dbReference type="EMBL" id="RAW22896.1"/>
    </source>
</evidence>
<feature type="compositionally biased region" description="Acidic residues" evidence="1">
    <location>
        <begin position="71"/>
        <end position="96"/>
    </location>
</feature>
<dbReference type="VEuPathDB" id="FungiDB:PC110_g20669"/>
<reference evidence="2 3" key="1">
    <citation type="submission" date="2018-01" db="EMBL/GenBank/DDBJ databases">
        <title>Draft genome of the strawberry crown rot pathogen Phytophthora cactorum.</title>
        <authorList>
            <person name="Armitage A.D."/>
            <person name="Lysoe E."/>
            <person name="Nellist C.F."/>
            <person name="Harrison R.J."/>
            <person name="Brurberg M.B."/>
        </authorList>
    </citation>
    <scope>NUCLEOTIDE SEQUENCE [LARGE SCALE GENOMIC DNA]</scope>
    <source>
        <strain evidence="2 3">10300</strain>
    </source>
</reference>
<proteinExistence type="predicted"/>
<evidence type="ECO:0000256" key="1">
    <source>
        <dbReference type="SAM" id="MobiDB-lite"/>
    </source>
</evidence>
<gene>
    <name evidence="2" type="ORF">PC110_g20669</name>
</gene>
<accession>A0A329RGL8</accession>
<feature type="region of interest" description="Disordered" evidence="1">
    <location>
        <begin position="1"/>
        <end position="34"/>
    </location>
</feature>
<dbReference type="Proteomes" id="UP000251314">
    <property type="component" value="Unassembled WGS sequence"/>
</dbReference>
<keyword evidence="3" id="KW-1185">Reference proteome</keyword>
<sequence length="104" mass="11293">MMVVGRSHRREQTNPRKPRVLLQDDGEGGASGVNEEEVVAPISLPCFVDGDANMISVGAQHRTGLHSGEGTSEDEVQEDDDDDEGGEADLWDDDWDIGALTEQE</sequence>
<organism evidence="2 3">
    <name type="scientific">Phytophthora cactorum</name>
    <dbReference type="NCBI Taxonomy" id="29920"/>
    <lineage>
        <taxon>Eukaryota</taxon>
        <taxon>Sar</taxon>
        <taxon>Stramenopiles</taxon>
        <taxon>Oomycota</taxon>
        <taxon>Peronosporomycetes</taxon>
        <taxon>Peronosporales</taxon>
        <taxon>Peronosporaceae</taxon>
        <taxon>Phytophthora</taxon>
    </lineage>
</organism>
<comment type="caution">
    <text evidence="2">The sequence shown here is derived from an EMBL/GenBank/DDBJ whole genome shotgun (WGS) entry which is preliminary data.</text>
</comment>